<dbReference type="PANTHER" id="PTHR36454">
    <property type="entry name" value="LMO2823 PROTEIN"/>
    <property type="match status" value="1"/>
</dbReference>
<organism evidence="1 2">
    <name type="scientific">Iocasia fonsfrigidae</name>
    <dbReference type="NCBI Taxonomy" id="2682810"/>
    <lineage>
        <taxon>Bacteria</taxon>
        <taxon>Bacillati</taxon>
        <taxon>Bacillota</taxon>
        <taxon>Clostridia</taxon>
        <taxon>Halanaerobiales</taxon>
        <taxon>Halanaerobiaceae</taxon>
        <taxon>Iocasia</taxon>
    </lineage>
</organism>
<dbReference type="PANTHER" id="PTHR36454:SF1">
    <property type="entry name" value="DUF1015 DOMAIN-CONTAINING PROTEIN"/>
    <property type="match status" value="1"/>
</dbReference>
<reference evidence="1" key="1">
    <citation type="submission" date="2019-12" db="EMBL/GenBank/DDBJ databases">
        <authorList>
            <person name="zhang j."/>
            <person name="sun C.M."/>
        </authorList>
    </citation>
    <scope>NUCLEOTIDE SEQUENCE</scope>
    <source>
        <strain evidence="1">NS-1</strain>
    </source>
</reference>
<name>A0A8A7KDM7_9FIRM</name>
<gene>
    <name evidence="1" type="ORF">GM661_09540</name>
</gene>
<sequence>MARVYPFKGYCYNEEKVGDLNKIVTQPYDKIDQNKQDYYYQESDYNIVRLILAREEGEQDRYQTAASYLNKWVKEDALVQDKEPGFYAYWQEYKVEGKKYIRKGFVGLGKLEGEEGVKAHENTLEGPKADRLNLIRATEANFGHIFMLYSDPKKIILELLDKGVAERSPAIKVNDEDGNTHLLWKITDQVIIKNIQEAMMDKTLYIADGHHRYQTAVNYRNECYAKGWQSTDNEGFNHRLMTFINIDDPGLNILATHRMLYGLSNFKIEDFIEKARKDFIIQEYDHKDDLFAVLDDNEEHIFGFKARKDQRYYSLRLEDNTIMERFLAGRSAYWKNLDVVILHKIILEQYLGIDEQALAAKSNIDYVRYRETALNKLAEGNYQAAFILNPTKVAEVKNIADENERMPQKSTDFYPKLLTGLVINRLNIKKD</sequence>
<dbReference type="KEGG" id="ifn:GM661_09540"/>
<keyword evidence="2" id="KW-1185">Reference proteome</keyword>
<dbReference type="PIRSF" id="PIRSF033563">
    <property type="entry name" value="UCP033563"/>
    <property type="match status" value="1"/>
</dbReference>
<dbReference type="Proteomes" id="UP000665020">
    <property type="component" value="Chromosome"/>
</dbReference>
<proteinExistence type="predicted"/>
<dbReference type="InterPro" id="IPR008323">
    <property type="entry name" value="UCP033563"/>
</dbReference>
<evidence type="ECO:0000313" key="1">
    <source>
        <dbReference type="EMBL" id="QTL98205.1"/>
    </source>
</evidence>
<dbReference type="EMBL" id="CP046640">
    <property type="protein sequence ID" value="QTL98205.1"/>
    <property type="molecule type" value="Genomic_DNA"/>
</dbReference>
<dbReference type="Pfam" id="PF06245">
    <property type="entry name" value="DUF1015"/>
    <property type="match status" value="1"/>
</dbReference>
<evidence type="ECO:0000313" key="2">
    <source>
        <dbReference type="Proteomes" id="UP000665020"/>
    </source>
</evidence>
<dbReference type="RefSeq" id="WP_230866662.1">
    <property type="nucleotide sequence ID" value="NZ_CP046640.1"/>
</dbReference>
<dbReference type="AlphaFoldDB" id="A0A8A7KDM7"/>
<accession>A0A8A7KDM7</accession>
<protein>
    <submittedName>
        <fullName evidence="1">DUF1015 family protein</fullName>
    </submittedName>
</protein>